<dbReference type="Proteomes" id="UP000092093">
    <property type="component" value="Unassembled WGS sequence"/>
</dbReference>
<dbReference type="AlphaFoldDB" id="A0A1B7X343"/>
<dbReference type="Pfam" id="PF00550">
    <property type="entry name" value="PP-binding"/>
    <property type="match status" value="1"/>
</dbReference>
<dbReference type="PROSITE" id="PS50075">
    <property type="entry name" value="CARRIER"/>
    <property type="match status" value="1"/>
</dbReference>
<evidence type="ECO:0000259" key="1">
    <source>
        <dbReference type="PROSITE" id="PS50075"/>
    </source>
</evidence>
<dbReference type="InterPro" id="IPR009081">
    <property type="entry name" value="PP-bd_ACP"/>
</dbReference>
<dbReference type="InterPro" id="IPR036736">
    <property type="entry name" value="ACP-like_sf"/>
</dbReference>
<feature type="domain" description="Carrier" evidence="1">
    <location>
        <begin position="1"/>
        <end position="75"/>
    </location>
</feature>
<accession>A0A1B7X343</accession>
<gene>
    <name evidence="2" type="ORF">AN484_10710</name>
</gene>
<proteinExistence type="predicted"/>
<dbReference type="EMBL" id="LJOW01000043">
    <property type="protein sequence ID" value="OBQ43769.1"/>
    <property type="molecule type" value="Genomic_DNA"/>
</dbReference>
<dbReference type="PATRIC" id="fig|1710896.3.peg.229"/>
<protein>
    <recommendedName>
        <fullName evidence="1">Carrier domain-containing protein</fullName>
    </recommendedName>
</protein>
<evidence type="ECO:0000313" key="3">
    <source>
        <dbReference type="Proteomes" id="UP000092093"/>
    </source>
</evidence>
<sequence>MVTREEVKTILAQTLSMSSAELADETPLEGGEIESLSYVEMLLAIESQYGITASDDELESVKNIGNLSQLIVNKIYASHQQDTFISSL</sequence>
<dbReference type="Gene3D" id="1.10.1200.10">
    <property type="entry name" value="ACP-like"/>
    <property type="match status" value="1"/>
</dbReference>
<name>A0A1B7X343_APHFL</name>
<dbReference type="SUPFAM" id="SSF47336">
    <property type="entry name" value="ACP-like"/>
    <property type="match status" value="1"/>
</dbReference>
<evidence type="ECO:0000313" key="2">
    <source>
        <dbReference type="EMBL" id="OBQ43769.1"/>
    </source>
</evidence>
<reference evidence="2 3" key="1">
    <citation type="submission" date="2015-09" db="EMBL/GenBank/DDBJ databases">
        <title>Aphanizomenon flos-aquae WA102.</title>
        <authorList>
            <person name="Driscoll C."/>
        </authorList>
    </citation>
    <scope>NUCLEOTIDE SEQUENCE [LARGE SCALE GENOMIC DNA]</scope>
    <source>
        <strain evidence="2">WA102</strain>
    </source>
</reference>
<organism evidence="2 3">
    <name type="scientific">Aphanizomenon flos-aquae WA102</name>
    <dbReference type="NCBI Taxonomy" id="1710896"/>
    <lineage>
        <taxon>Bacteria</taxon>
        <taxon>Bacillati</taxon>
        <taxon>Cyanobacteriota</taxon>
        <taxon>Cyanophyceae</taxon>
        <taxon>Nostocales</taxon>
        <taxon>Aphanizomenonaceae</taxon>
        <taxon>Aphanizomenon</taxon>
    </lineage>
</organism>
<comment type="caution">
    <text evidence="2">The sequence shown here is derived from an EMBL/GenBank/DDBJ whole genome shotgun (WGS) entry which is preliminary data.</text>
</comment>